<name>A0ACC2WK98_9TREE</name>
<dbReference type="Proteomes" id="UP001230649">
    <property type="component" value="Unassembled WGS sequence"/>
</dbReference>
<evidence type="ECO:0000313" key="1">
    <source>
        <dbReference type="EMBL" id="KAJ9111584.1"/>
    </source>
</evidence>
<accession>A0ACC2WK98</accession>
<protein>
    <submittedName>
        <fullName evidence="1">Uncharacterized protein</fullName>
    </submittedName>
</protein>
<evidence type="ECO:0000313" key="2">
    <source>
        <dbReference type="Proteomes" id="UP001230649"/>
    </source>
</evidence>
<organism evidence="1 2">
    <name type="scientific">Naganishia adeliensis</name>
    <dbReference type="NCBI Taxonomy" id="92952"/>
    <lineage>
        <taxon>Eukaryota</taxon>
        <taxon>Fungi</taxon>
        <taxon>Dikarya</taxon>
        <taxon>Basidiomycota</taxon>
        <taxon>Agaricomycotina</taxon>
        <taxon>Tremellomycetes</taxon>
        <taxon>Filobasidiales</taxon>
        <taxon>Filobasidiaceae</taxon>
        <taxon>Naganishia</taxon>
    </lineage>
</organism>
<dbReference type="EMBL" id="JASBWS010000018">
    <property type="protein sequence ID" value="KAJ9111584.1"/>
    <property type="molecule type" value="Genomic_DNA"/>
</dbReference>
<reference evidence="1" key="1">
    <citation type="submission" date="2023-04" db="EMBL/GenBank/DDBJ databases">
        <title>Draft Genome sequencing of Naganishia species isolated from polar environments using Oxford Nanopore Technology.</title>
        <authorList>
            <person name="Leo P."/>
            <person name="Venkateswaran K."/>
        </authorList>
    </citation>
    <scope>NUCLEOTIDE SEQUENCE</scope>
    <source>
        <strain evidence="1">MNA-CCFEE 5262</strain>
    </source>
</reference>
<gene>
    <name evidence="1" type="ORF">QFC20_002559</name>
</gene>
<sequence length="384" mass="42621">MVKSRIISKKQSKKQRPSASTPKRQEETLEQAMARAHALIARQEWKQAVAVLEGVLPRDTEGEARELLGVVECEQGEVEKGREQLLQLLTLHPTRTSPTPHLYLAQTAPTPRDALASYEAALTILQRRLEALQRGEVSTEEETEEEVKKECVMVFVAMVEIWMSDLCFEPDAPAQCNALISRALELSPHDPDALLTLASIRMSESRPAEAKDIVVAVADRVIRIAEHLEAKEEAEVDGAAAPVVDVERDLELPPIQTRSLLARLLLEHEEYTRALRMVETIRGEDDEDVEGCYLEGWGWYCRAKAMEEAEAAGGKGAVEEGSLTVDECHVEALSALLECQSLHAQQDHPDEGILAHVNELVAELEGKGVRVEMEDEDGDDVDMQ</sequence>
<keyword evidence="2" id="KW-1185">Reference proteome</keyword>
<proteinExistence type="predicted"/>
<comment type="caution">
    <text evidence="1">The sequence shown here is derived from an EMBL/GenBank/DDBJ whole genome shotgun (WGS) entry which is preliminary data.</text>
</comment>